<feature type="chain" id="PRO_5014570164" evidence="2">
    <location>
        <begin position="17"/>
        <end position="179"/>
    </location>
</feature>
<name>E0VP41_PEDHC</name>
<evidence type="ECO:0000313" key="5">
    <source>
        <dbReference type="Proteomes" id="UP000009046"/>
    </source>
</evidence>
<evidence type="ECO:0000256" key="2">
    <source>
        <dbReference type="SAM" id="SignalP"/>
    </source>
</evidence>
<proteinExistence type="predicted"/>
<keyword evidence="1" id="KW-0812">Transmembrane</keyword>
<reference evidence="3" key="1">
    <citation type="submission" date="2007-04" db="EMBL/GenBank/DDBJ databases">
        <title>Annotation of Pediculus humanus corporis strain USDA.</title>
        <authorList>
            <person name="Kirkness E."/>
            <person name="Hannick L."/>
            <person name="Hass B."/>
            <person name="Bruggner R."/>
            <person name="Lawson D."/>
            <person name="Bidwell S."/>
            <person name="Joardar V."/>
            <person name="Caler E."/>
            <person name="Walenz B."/>
            <person name="Inman J."/>
            <person name="Schobel S."/>
            <person name="Galinsky K."/>
            <person name="Amedeo P."/>
            <person name="Strausberg R."/>
        </authorList>
    </citation>
    <scope>NUCLEOTIDE SEQUENCE</scope>
    <source>
        <strain evidence="3">USDA</strain>
    </source>
</reference>
<organism>
    <name type="scientific">Pediculus humanus subsp. corporis</name>
    <name type="common">Body louse</name>
    <dbReference type="NCBI Taxonomy" id="121224"/>
    <lineage>
        <taxon>Eukaryota</taxon>
        <taxon>Metazoa</taxon>
        <taxon>Ecdysozoa</taxon>
        <taxon>Arthropoda</taxon>
        <taxon>Hexapoda</taxon>
        <taxon>Insecta</taxon>
        <taxon>Pterygota</taxon>
        <taxon>Neoptera</taxon>
        <taxon>Paraneoptera</taxon>
        <taxon>Psocodea</taxon>
        <taxon>Troctomorpha</taxon>
        <taxon>Phthiraptera</taxon>
        <taxon>Anoplura</taxon>
        <taxon>Pediculidae</taxon>
        <taxon>Pediculus</taxon>
    </lineage>
</organism>
<feature type="signal peptide" evidence="2">
    <location>
        <begin position="1"/>
        <end position="16"/>
    </location>
</feature>
<protein>
    <submittedName>
        <fullName evidence="3 4">Uncharacterized protein</fullName>
    </submittedName>
</protein>
<accession>E0VP41</accession>
<evidence type="ECO:0000313" key="3">
    <source>
        <dbReference type="EMBL" id="EEB15147.1"/>
    </source>
</evidence>
<dbReference type="KEGG" id="phu:Phum_PHUM351580"/>
<keyword evidence="5" id="KW-1185">Reference proteome</keyword>
<dbReference type="EMBL" id="DS235354">
    <property type="protein sequence ID" value="EEB15147.1"/>
    <property type="molecule type" value="Genomic_DNA"/>
</dbReference>
<dbReference type="RefSeq" id="XP_002427885.1">
    <property type="nucleotide sequence ID" value="XM_002427840.1"/>
</dbReference>
<keyword evidence="2" id="KW-0732">Signal</keyword>
<dbReference type="Proteomes" id="UP000009046">
    <property type="component" value="Unassembled WGS sequence"/>
</dbReference>
<dbReference type="AlphaFoldDB" id="E0VP41"/>
<sequence>MMKSAIILTVFGVVFALAEIPPIPYAENSVSSSASFPNDRIQTVGEQYINHYGNDGFNIQSEYDDYLIPAVENGLLSFADGIRNLSAFGWKVLPKIVTGAAVLLTLFLIGGCINTLICSLTSLCTISFAGHGLTKDAMRSYFTPDRVTSTANFVINAIKKYRNMYESYADEVDGDKKVK</sequence>
<keyword evidence="1" id="KW-0472">Membrane</keyword>
<keyword evidence="1" id="KW-1133">Transmembrane helix</keyword>
<gene>
    <name evidence="4" type="primary">8231972</name>
    <name evidence="3" type="ORF">Phum_PHUM351580</name>
</gene>
<dbReference type="InParanoid" id="E0VP41"/>
<reference evidence="3" key="2">
    <citation type="submission" date="2007-04" db="EMBL/GenBank/DDBJ databases">
        <title>The genome of the human body louse.</title>
        <authorList>
            <consortium name="The Human Body Louse Genome Consortium"/>
            <person name="Kirkness E."/>
            <person name="Walenz B."/>
            <person name="Hass B."/>
            <person name="Bruggner R."/>
            <person name="Strausberg R."/>
        </authorList>
    </citation>
    <scope>NUCLEOTIDE SEQUENCE</scope>
    <source>
        <strain evidence="3">USDA</strain>
    </source>
</reference>
<dbReference type="EnsemblMetazoa" id="PHUM351580-RA">
    <property type="protein sequence ID" value="PHUM351580-PA"/>
    <property type="gene ID" value="PHUM351580"/>
</dbReference>
<dbReference type="GeneID" id="8231972"/>
<evidence type="ECO:0000313" key="4">
    <source>
        <dbReference type="EnsemblMetazoa" id="PHUM351580-PA"/>
    </source>
</evidence>
<dbReference type="eggNOG" id="ENOG502T77N">
    <property type="taxonomic scope" value="Eukaryota"/>
</dbReference>
<dbReference type="HOGENOM" id="CLU_1505257_0_0_1"/>
<dbReference type="CTD" id="8231972"/>
<evidence type="ECO:0000256" key="1">
    <source>
        <dbReference type="SAM" id="Phobius"/>
    </source>
</evidence>
<dbReference type="EMBL" id="AAZO01004086">
    <property type="status" value="NOT_ANNOTATED_CDS"/>
    <property type="molecule type" value="Genomic_DNA"/>
</dbReference>
<reference evidence="4" key="3">
    <citation type="submission" date="2020-05" db="UniProtKB">
        <authorList>
            <consortium name="EnsemblMetazoa"/>
        </authorList>
    </citation>
    <scope>IDENTIFICATION</scope>
    <source>
        <strain evidence="4">USDA</strain>
    </source>
</reference>
<feature type="transmembrane region" description="Helical" evidence="1">
    <location>
        <begin position="96"/>
        <end position="129"/>
    </location>
</feature>
<dbReference type="VEuPathDB" id="VectorBase:PHUM351580"/>
<dbReference type="OrthoDB" id="6618165at2759"/>